<dbReference type="GO" id="GO:0046982">
    <property type="term" value="F:protein heterodimerization activity"/>
    <property type="evidence" value="ECO:0007669"/>
    <property type="project" value="InterPro"/>
</dbReference>
<feature type="compositionally biased region" description="Gly residues" evidence="3">
    <location>
        <begin position="96"/>
        <end position="109"/>
    </location>
</feature>
<dbReference type="InterPro" id="IPR003958">
    <property type="entry name" value="CBFA_NFYB_domain"/>
</dbReference>
<accession>A0A316TXC8</accession>
<evidence type="ECO:0000256" key="3">
    <source>
        <dbReference type="SAM" id="MobiDB-lite"/>
    </source>
</evidence>
<evidence type="ECO:0000313" key="6">
    <source>
        <dbReference type="Proteomes" id="UP000245942"/>
    </source>
</evidence>
<dbReference type="InterPro" id="IPR050568">
    <property type="entry name" value="Transcr_DNA_Rep_Reg"/>
</dbReference>
<evidence type="ECO:0000313" key="5">
    <source>
        <dbReference type="EMBL" id="PWN18066.1"/>
    </source>
</evidence>
<feature type="region of interest" description="Disordered" evidence="3">
    <location>
        <begin position="1"/>
        <end position="61"/>
    </location>
</feature>
<name>A0A316TXC8_9BASI</name>
<dbReference type="PANTHER" id="PTHR10252:SF54">
    <property type="entry name" value="CHROMATIN ACCESSIBILITY COMPLEX PROTEIN 1"/>
    <property type="match status" value="1"/>
</dbReference>
<dbReference type="Gene3D" id="1.10.20.10">
    <property type="entry name" value="Histone, subunit A"/>
    <property type="match status" value="1"/>
</dbReference>
<keyword evidence="6" id="KW-1185">Reference proteome</keyword>
<organism evidence="5 6">
    <name type="scientific">Pseudomicrostroma glucosiphilum</name>
    <dbReference type="NCBI Taxonomy" id="1684307"/>
    <lineage>
        <taxon>Eukaryota</taxon>
        <taxon>Fungi</taxon>
        <taxon>Dikarya</taxon>
        <taxon>Basidiomycota</taxon>
        <taxon>Ustilaginomycotina</taxon>
        <taxon>Exobasidiomycetes</taxon>
        <taxon>Microstromatales</taxon>
        <taxon>Microstromatales incertae sedis</taxon>
        <taxon>Pseudomicrostroma</taxon>
    </lineage>
</organism>
<keyword evidence="2" id="KW-0539">Nucleus</keyword>
<dbReference type="GO" id="GO:0006261">
    <property type="term" value="P:DNA-templated DNA replication"/>
    <property type="evidence" value="ECO:0007669"/>
    <property type="project" value="TreeGrafter"/>
</dbReference>
<dbReference type="STRING" id="1684307.A0A316TXC8"/>
<feature type="region of interest" description="Disordered" evidence="3">
    <location>
        <begin position="283"/>
        <end position="381"/>
    </location>
</feature>
<evidence type="ECO:0000259" key="4">
    <source>
        <dbReference type="Pfam" id="PF00808"/>
    </source>
</evidence>
<dbReference type="CDD" id="cd23645">
    <property type="entry name" value="HFD_Dpb3-like"/>
    <property type="match status" value="1"/>
</dbReference>
<dbReference type="AlphaFoldDB" id="A0A316TXC8"/>
<feature type="domain" description="Transcription factor CBF/NF-Y/archaeal histone" evidence="4">
    <location>
        <begin position="147"/>
        <end position="210"/>
    </location>
</feature>
<dbReference type="PANTHER" id="PTHR10252">
    <property type="entry name" value="HISTONE-LIKE TRANSCRIPTION FACTOR CCAAT-RELATED"/>
    <property type="match status" value="1"/>
</dbReference>
<gene>
    <name evidence="5" type="ORF">BCV69DRAFT_285367</name>
</gene>
<proteinExistence type="predicted"/>
<dbReference type="GO" id="GO:0008623">
    <property type="term" value="C:CHRAC"/>
    <property type="evidence" value="ECO:0007669"/>
    <property type="project" value="TreeGrafter"/>
</dbReference>
<dbReference type="EMBL" id="KZ819338">
    <property type="protein sequence ID" value="PWN18066.1"/>
    <property type="molecule type" value="Genomic_DNA"/>
</dbReference>
<dbReference type="GeneID" id="37015103"/>
<evidence type="ECO:0000256" key="1">
    <source>
        <dbReference type="ARBA" id="ARBA00004123"/>
    </source>
</evidence>
<dbReference type="Proteomes" id="UP000245942">
    <property type="component" value="Unassembled WGS sequence"/>
</dbReference>
<protein>
    <recommendedName>
        <fullName evidence="4">Transcription factor CBF/NF-Y/archaeal histone domain-containing protein</fullName>
    </recommendedName>
</protein>
<sequence>MSVPVAALTGGAGGSELDAPGTTPPPQSVTAPLDDTAGGGGGVAGDRGRPSGGSAPIPFPGEEAVEDELVGSGSEALIEDGENDAAEGSASMSLSRGGGAATTRGGSGRGRGRGRGGGRGGNNVAQAKAARAVTAGKKAANLPGTSQLPTARVKKIIMTDPDVAGCGKEATFVIGKACELYIHHLVDEAYTQARLSQRKAVYYKDIAQAVKTNTHLDFLCDVMPQTIPLSVALAERQRHSEYEAALDTGSLVASQGPVGNNGNVAENASLAGAEAEDSIAGTGFDSDAERVRTHSQLTAGGKKVNKKSRNIRANKHAAKGGTLGAAEELAGSSDVEEADVVRGVEEEDEEDAERDLLRAAADDADSNDEGNEHSTAMELDR</sequence>
<feature type="region of interest" description="Disordered" evidence="3">
    <location>
        <begin position="82"/>
        <end position="145"/>
    </location>
</feature>
<comment type="subcellular location">
    <subcellularLocation>
        <location evidence="1">Nucleus</location>
    </subcellularLocation>
</comment>
<feature type="compositionally biased region" description="Basic residues" evidence="3">
    <location>
        <begin position="303"/>
        <end position="318"/>
    </location>
</feature>
<dbReference type="SUPFAM" id="SSF47113">
    <property type="entry name" value="Histone-fold"/>
    <property type="match status" value="1"/>
</dbReference>
<dbReference type="InterPro" id="IPR009072">
    <property type="entry name" value="Histone-fold"/>
</dbReference>
<dbReference type="Pfam" id="PF00808">
    <property type="entry name" value="CBFD_NFYB_HMF"/>
    <property type="match status" value="1"/>
</dbReference>
<evidence type="ECO:0000256" key="2">
    <source>
        <dbReference type="ARBA" id="ARBA00023242"/>
    </source>
</evidence>
<feature type="compositionally biased region" description="Low complexity" evidence="3">
    <location>
        <begin position="125"/>
        <end position="140"/>
    </location>
</feature>
<dbReference type="RefSeq" id="XP_025345226.1">
    <property type="nucleotide sequence ID" value="XM_025493369.1"/>
</dbReference>
<dbReference type="OrthoDB" id="636685at2759"/>
<reference evidence="5 6" key="1">
    <citation type="journal article" date="2018" name="Mol. Biol. Evol.">
        <title>Broad Genomic Sampling Reveals a Smut Pathogenic Ancestry of the Fungal Clade Ustilaginomycotina.</title>
        <authorList>
            <person name="Kijpornyongpan T."/>
            <person name="Mondo S.J."/>
            <person name="Barry K."/>
            <person name="Sandor L."/>
            <person name="Lee J."/>
            <person name="Lipzen A."/>
            <person name="Pangilinan J."/>
            <person name="LaButti K."/>
            <person name="Hainaut M."/>
            <person name="Henrissat B."/>
            <person name="Grigoriev I.V."/>
            <person name="Spatafora J.W."/>
            <person name="Aime M.C."/>
        </authorList>
    </citation>
    <scope>NUCLEOTIDE SEQUENCE [LARGE SCALE GENOMIC DNA]</scope>
    <source>
        <strain evidence="5 6">MCA 4718</strain>
    </source>
</reference>